<gene>
    <name evidence="6" type="primary">rdgC</name>
    <name evidence="6" type="ORF">GCM10007392_47370</name>
</gene>
<dbReference type="PANTHER" id="PTHR38103:SF1">
    <property type="entry name" value="RECOMBINATION-ASSOCIATED PROTEIN RDGC"/>
    <property type="match status" value="1"/>
</dbReference>
<keyword evidence="5" id="KW-0233">DNA recombination</keyword>
<organism evidence="6 7">
    <name type="scientific">Saccharospirillum salsuginis</name>
    <dbReference type="NCBI Taxonomy" id="418750"/>
    <lineage>
        <taxon>Bacteria</taxon>
        <taxon>Pseudomonadati</taxon>
        <taxon>Pseudomonadota</taxon>
        <taxon>Gammaproteobacteria</taxon>
        <taxon>Oceanospirillales</taxon>
        <taxon>Saccharospirillaceae</taxon>
        <taxon>Saccharospirillum</taxon>
    </lineage>
</organism>
<dbReference type="NCBIfam" id="NF001464">
    <property type="entry name" value="PRK00321.1-5"/>
    <property type="match status" value="1"/>
</dbReference>
<dbReference type="PANTHER" id="PTHR38103">
    <property type="entry name" value="RECOMBINATION-ASSOCIATED PROTEIN RDGC"/>
    <property type="match status" value="1"/>
</dbReference>
<keyword evidence="7" id="KW-1185">Reference proteome</keyword>
<name>A0A918KSQ9_9GAMM</name>
<protein>
    <recommendedName>
        <fullName evidence="3">Recombination-associated protein RdgC</fullName>
    </recommendedName>
</protein>
<dbReference type="RefSeq" id="WP_189613522.1">
    <property type="nucleotide sequence ID" value="NZ_BMXR01000018.1"/>
</dbReference>
<proteinExistence type="inferred from homology"/>
<dbReference type="EMBL" id="BMXR01000018">
    <property type="protein sequence ID" value="GGX74518.1"/>
    <property type="molecule type" value="Genomic_DNA"/>
</dbReference>
<sequence>MWFKNLRLYRFNDNWSITEDSLNEKLAAHPFTGLTAMQESAFGWVPPFKDSGLLCETVGGRLYMTAQVQEKLLPSSVLNEHLAEKVEAIEEAEGRRPGRKEKDELKEKVRAELLPRAFHKTRRISAWIDLNNQWLAINASSEKVADEFTSQLREVVGSLPVLPMGKQISGGSLLTQWFQAPETRPEGTDLTADLELVMAQDPTVKARYRNLDLDAPEIAHSLESGMRIRQLGLVLNDQCECVIDDTFTLKRLKFSDSLVEQAGDSDDPRTDAMLMSDTLTQWLRAVAPQLVETGV</sequence>
<reference evidence="6" key="1">
    <citation type="journal article" date="2014" name="Int. J. Syst. Evol. Microbiol.">
        <title>Complete genome sequence of Corynebacterium casei LMG S-19264T (=DSM 44701T), isolated from a smear-ripened cheese.</title>
        <authorList>
            <consortium name="US DOE Joint Genome Institute (JGI-PGF)"/>
            <person name="Walter F."/>
            <person name="Albersmeier A."/>
            <person name="Kalinowski J."/>
            <person name="Ruckert C."/>
        </authorList>
    </citation>
    <scope>NUCLEOTIDE SEQUENCE</scope>
    <source>
        <strain evidence="6">KCTC 22169</strain>
    </source>
</reference>
<evidence type="ECO:0000256" key="4">
    <source>
        <dbReference type="ARBA" id="ARBA00022490"/>
    </source>
</evidence>
<dbReference type="Proteomes" id="UP000626148">
    <property type="component" value="Unassembled WGS sequence"/>
</dbReference>
<comment type="subcellular location">
    <subcellularLocation>
        <location evidence="1">Cytoplasm</location>
        <location evidence="1">Nucleoid</location>
    </subcellularLocation>
</comment>
<dbReference type="GO" id="GO:0003690">
    <property type="term" value="F:double-stranded DNA binding"/>
    <property type="evidence" value="ECO:0007669"/>
    <property type="project" value="TreeGrafter"/>
</dbReference>
<dbReference type="AlphaFoldDB" id="A0A918KSQ9"/>
<evidence type="ECO:0000256" key="3">
    <source>
        <dbReference type="ARBA" id="ARBA00022296"/>
    </source>
</evidence>
<dbReference type="Pfam" id="PF04381">
    <property type="entry name" value="RdgC"/>
    <property type="match status" value="1"/>
</dbReference>
<dbReference type="GO" id="GO:0000018">
    <property type="term" value="P:regulation of DNA recombination"/>
    <property type="evidence" value="ECO:0007669"/>
    <property type="project" value="TreeGrafter"/>
</dbReference>
<evidence type="ECO:0000256" key="1">
    <source>
        <dbReference type="ARBA" id="ARBA00004453"/>
    </source>
</evidence>
<comment type="similarity">
    <text evidence="2">Belongs to the RdgC family.</text>
</comment>
<reference evidence="6" key="2">
    <citation type="submission" date="2020-09" db="EMBL/GenBank/DDBJ databases">
        <authorList>
            <person name="Sun Q."/>
            <person name="Kim S."/>
        </authorList>
    </citation>
    <scope>NUCLEOTIDE SEQUENCE</scope>
    <source>
        <strain evidence="6">KCTC 22169</strain>
    </source>
</reference>
<dbReference type="InterPro" id="IPR007476">
    <property type="entry name" value="RdgC"/>
</dbReference>
<evidence type="ECO:0000256" key="5">
    <source>
        <dbReference type="ARBA" id="ARBA00023172"/>
    </source>
</evidence>
<evidence type="ECO:0000256" key="2">
    <source>
        <dbReference type="ARBA" id="ARBA00008657"/>
    </source>
</evidence>
<evidence type="ECO:0000313" key="7">
    <source>
        <dbReference type="Proteomes" id="UP000626148"/>
    </source>
</evidence>
<accession>A0A918KSQ9</accession>
<dbReference type="GO" id="GO:0006310">
    <property type="term" value="P:DNA recombination"/>
    <property type="evidence" value="ECO:0007669"/>
    <property type="project" value="UniProtKB-KW"/>
</dbReference>
<dbReference type="GO" id="GO:0043590">
    <property type="term" value="C:bacterial nucleoid"/>
    <property type="evidence" value="ECO:0007669"/>
    <property type="project" value="TreeGrafter"/>
</dbReference>
<keyword evidence="4" id="KW-0963">Cytoplasm</keyword>
<evidence type="ECO:0000313" key="6">
    <source>
        <dbReference type="EMBL" id="GGX74518.1"/>
    </source>
</evidence>
<comment type="caution">
    <text evidence="6">The sequence shown here is derived from an EMBL/GenBank/DDBJ whole genome shotgun (WGS) entry which is preliminary data.</text>
</comment>